<evidence type="ECO:0000313" key="2">
    <source>
        <dbReference type="Proteomes" id="UP001570417"/>
    </source>
</evidence>
<gene>
    <name evidence="1" type="ORF">AB4566_07160</name>
</gene>
<dbReference type="InterPro" id="IPR050583">
    <property type="entry name" value="Mycobacterial_A85_antigen"/>
</dbReference>
<protein>
    <submittedName>
        <fullName evidence="1">Alpha/beta hydrolase</fullName>
    </submittedName>
</protein>
<dbReference type="Pfam" id="PF00756">
    <property type="entry name" value="Esterase"/>
    <property type="match status" value="1"/>
</dbReference>
<keyword evidence="2" id="KW-1185">Reference proteome</keyword>
<comment type="caution">
    <text evidence="1">The sequence shown here is derived from an EMBL/GenBank/DDBJ whole genome shotgun (WGS) entry which is preliminary data.</text>
</comment>
<dbReference type="Gene3D" id="3.40.50.1820">
    <property type="entry name" value="alpha/beta hydrolase"/>
    <property type="match status" value="1"/>
</dbReference>
<reference evidence="1 2" key="1">
    <citation type="journal article" date="2024" name="ISME J.">
        <title>Tailless and filamentous prophages are predominant in marine Vibrio.</title>
        <authorList>
            <person name="Steensen K."/>
            <person name="Seneca J."/>
            <person name="Bartlau N."/>
            <person name="Yu X.A."/>
            <person name="Hussain F.A."/>
            <person name="Polz M.F."/>
        </authorList>
    </citation>
    <scope>NUCLEOTIDE SEQUENCE [LARGE SCALE GENOMIC DNA]</scope>
    <source>
        <strain evidence="1 2">10N.222.51.A1</strain>
    </source>
</reference>
<dbReference type="InterPro" id="IPR000801">
    <property type="entry name" value="Esterase-like"/>
</dbReference>
<organism evidence="1 2">
    <name type="scientific">Vibrio gallaecicus</name>
    <dbReference type="NCBI Taxonomy" id="552386"/>
    <lineage>
        <taxon>Bacteria</taxon>
        <taxon>Pseudomonadati</taxon>
        <taxon>Pseudomonadota</taxon>
        <taxon>Gammaproteobacteria</taxon>
        <taxon>Vibrionales</taxon>
        <taxon>Vibrionaceae</taxon>
        <taxon>Vibrio</taxon>
    </lineage>
</organism>
<keyword evidence="1" id="KW-0378">Hydrolase</keyword>
<dbReference type="PANTHER" id="PTHR48098">
    <property type="entry name" value="ENTEROCHELIN ESTERASE-RELATED"/>
    <property type="match status" value="1"/>
</dbReference>
<dbReference type="PANTHER" id="PTHR48098:SF6">
    <property type="entry name" value="FERRI-BACILLIBACTIN ESTERASE BESA"/>
    <property type="match status" value="1"/>
</dbReference>
<dbReference type="RefSeq" id="WP_372265555.1">
    <property type="nucleotide sequence ID" value="NZ_JBFRUW010000019.1"/>
</dbReference>
<dbReference type="InterPro" id="IPR029058">
    <property type="entry name" value="AB_hydrolase_fold"/>
</dbReference>
<accession>A0ABV4N9G3</accession>
<name>A0ABV4N9G3_9VIBR</name>
<dbReference type="GO" id="GO:0016787">
    <property type="term" value="F:hydrolase activity"/>
    <property type="evidence" value="ECO:0007669"/>
    <property type="project" value="UniProtKB-KW"/>
</dbReference>
<evidence type="ECO:0000313" key="1">
    <source>
        <dbReference type="EMBL" id="MFA0568049.1"/>
    </source>
</evidence>
<dbReference type="EMBL" id="JBFRUW010000019">
    <property type="protein sequence ID" value="MFA0568049.1"/>
    <property type="molecule type" value="Genomic_DNA"/>
</dbReference>
<dbReference type="SUPFAM" id="SSF53474">
    <property type="entry name" value="alpha/beta-Hydrolases"/>
    <property type="match status" value="1"/>
</dbReference>
<sequence>MHTEESTLVIHSDFFIPQLNRSRTVRIYLPIGYEASSKRYPVLYMHDGQNVFEEKTATYGMSWKVRDTLDAMQNSSKQDGMIVVAVDSSEELDKMSRYDEYSPYKASEAVLKLGIEEVLLRHGGEGSEYLAFICETLKPYIDGHYRTNPQRESTYLAGSSMGGLISLYGGIKYQQVFSSIGVFSPAFWFNYSAFFKLASEAEFGLPMTIYMDMGTNEKRDGSKVDFAEVYLSGSRDMKTLLEDKSNVSLFYVEGEGHEHNEIAWAERFPVFIRSILDHQS</sequence>
<dbReference type="Proteomes" id="UP001570417">
    <property type="component" value="Unassembled WGS sequence"/>
</dbReference>
<proteinExistence type="predicted"/>